<dbReference type="Gene3D" id="3.30.2060.10">
    <property type="entry name" value="Penicillin-binding protein 1b domain"/>
    <property type="match status" value="1"/>
</dbReference>
<dbReference type="SMART" id="SM01058">
    <property type="entry name" value="CarD_TRCF"/>
    <property type="match status" value="1"/>
</dbReference>
<accession>A0A410G527</accession>
<reference evidence="13 14" key="1">
    <citation type="submission" date="2019-01" db="EMBL/GenBank/DDBJ databases">
        <title>Complete genome sequencing of Aequorivita sp. H23M31.</title>
        <authorList>
            <person name="Bae J.-W."/>
        </authorList>
    </citation>
    <scope>NUCLEOTIDE SEQUENCE [LARGE SCALE GENOMIC DNA]</scope>
    <source>
        <strain evidence="13 14">H23M31</strain>
    </source>
</reference>
<dbReference type="InterPro" id="IPR036101">
    <property type="entry name" value="CarD-like/TRCF_RID_sf"/>
</dbReference>
<dbReference type="PANTHER" id="PTHR47964:SF1">
    <property type="entry name" value="ATP-DEPENDENT DNA HELICASE HOMOLOG RECG, CHLOROPLASTIC"/>
    <property type="match status" value="1"/>
</dbReference>
<dbReference type="Gene3D" id="2.40.10.170">
    <property type="match status" value="1"/>
</dbReference>
<dbReference type="AlphaFoldDB" id="A0A410G527"/>
<dbReference type="InterPro" id="IPR041471">
    <property type="entry name" value="UvrB_inter"/>
</dbReference>
<evidence type="ECO:0000313" key="14">
    <source>
        <dbReference type="Proteomes" id="UP000285517"/>
    </source>
</evidence>
<dbReference type="SMART" id="SM00982">
    <property type="entry name" value="TRCF"/>
    <property type="match status" value="1"/>
</dbReference>
<dbReference type="Pfam" id="PF02559">
    <property type="entry name" value="CarD_TRCF_RID"/>
    <property type="match status" value="1"/>
</dbReference>
<dbReference type="PANTHER" id="PTHR47964">
    <property type="entry name" value="ATP-DEPENDENT DNA HELICASE HOMOLOG RECG, CHLOROPLASTIC"/>
    <property type="match status" value="1"/>
</dbReference>
<dbReference type="InterPro" id="IPR037235">
    <property type="entry name" value="TRCF-like_C_D7"/>
</dbReference>
<evidence type="ECO:0000256" key="4">
    <source>
        <dbReference type="ARBA" id="ARBA00022801"/>
    </source>
</evidence>
<comment type="similarity">
    <text evidence="9">In the C-terminal section; belongs to the helicase family. RecG subfamily.</text>
</comment>
<dbReference type="SUPFAM" id="SSF143517">
    <property type="entry name" value="TRCF domain-like"/>
    <property type="match status" value="1"/>
</dbReference>
<dbReference type="HAMAP" id="MF_00969">
    <property type="entry name" value="TRCF"/>
    <property type="match status" value="1"/>
</dbReference>
<dbReference type="KEGG" id="aev:EI546_11805"/>
<keyword evidence="2 9" id="KW-0547">Nucleotide-binding</keyword>
<evidence type="ECO:0000256" key="6">
    <source>
        <dbReference type="ARBA" id="ARBA00022840"/>
    </source>
</evidence>
<dbReference type="GO" id="GO:0005524">
    <property type="term" value="F:ATP binding"/>
    <property type="evidence" value="ECO:0007669"/>
    <property type="project" value="UniProtKB-UniRule"/>
</dbReference>
<keyword evidence="14" id="KW-1185">Reference proteome</keyword>
<dbReference type="PROSITE" id="PS51192">
    <property type="entry name" value="HELICASE_ATP_BIND_1"/>
    <property type="match status" value="1"/>
</dbReference>
<dbReference type="NCBIfam" id="TIGR00580">
    <property type="entry name" value="mfd"/>
    <property type="match status" value="1"/>
</dbReference>
<evidence type="ECO:0000256" key="2">
    <source>
        <dbReference type="ARBA" id="ARBA00022741"/>
    </source>
</evidence>
<sequence length="1175" mass="134096">MQKTFANSLYSQSPKTRKLQEAIFQFQKEEKQGLRQAQTDNSLQQAQTDKKRPTEISVSGLIGSSLSMVLAETFKPESSSAELPFLLILNDKEEAAYHLNDLENLLGDKNVLFYPGSYRRPYQIEETDNANILLRSEVLNRINSRKKPAFIVTYPEALFEKVVTRKELERNTLKIGVNDNLSIDFVNEVLFEYRFKRTDFVTEPGEFSVRGGILDVFSFSNDEPFRIEFFGDEVDSIRTFDVETQLSLEQKKKITIIPNIENKIIDESRESFFKYIAAKTVIFIKNEDFFLDAIDGLYKKATDAFEALDPIIKRAKPSELFCTGDMLQKQLEDFTTVSLNSKGNRNLKEVSTALNLTKVETPLPGGGAGGGTSISFSIRPQPSFNRQFNLLIDNLNDNTEKGYKNYIFCSSEQQAKRFRDIFRDSDKNVEQFETIVFPIYQGFIDDDLKVVCYTDHQIFERYHKFSLKNGYAKKQAITIKEISNLEVGDYVTHIDHGIGKFGGLQKIEVEGKMQEAIKLFYGDRDILYVSIHSLHKISKYNGKDGREPKIYKLGSDAWKKLKAKTKSRVKEIAFNLIELYAKRRTLKGFAFDPDSYLQAELESSFIYEDTPDQSTATEDVKRDMENERPMDRLVCGDVGFGKTEVAIRAAFKAVDSGKQVAVLVPTTILAFQHYKTFSERLSDMPVKVDYLNRFRTAKERRAVLEGLKDGKLDIVIGTHQLVNKSVEFKDLGLLVIDEEQKFGVAVKDKLKTIKENVDTLTLTATPIPRTLQFSLMAARDLSVITTPPPNRYPVETHVIRFSEEAIRDAISYEIERGGQIFFVHNRIENITEVAGLIQRLVPDAKVGIGHGQMDGKKLEDLMLRFMNNEFDVLVSTTIIESGLDVPNANTIFINNANNFGLSDLHQMRGRVGRSNKKAFCYFITPDYSVMTDEARKRITALEQFSELGSGINIAMKDLEIRGAGDLLGGEQSGFINEIGFETYQKILAEAIDELKEKEFKDLYEDVSSSESIRSGAEGRTYVKETTIDTDFELLFPDDYVNNITERLNLYTKLNELKNEEELEKFRKELLDRFGELPKQAEDLLNSIRIKWIAISMGLERVVMKHKKMVGYFVTDQQSAFYQSPSFTKVLQYVQTHPQKVTMKEKQTRNGLKLLLTFEGVNSVDKALQVLEPFSI</sequence>
<dbReference type="CDD" id="cd17991">
    <property type="entry name" value="DEXHc_TRCF"/>
    <property type="match status" value="1"/>
</dbReference>
<dbReference type="InterPro" id="IPR027417">
    <property type="entry name" value="P-loop_NTPase"/>
</dbReference>
<dbReference type="Pfam" id="PF00271">
    <property type="entry name" value="Helicase_C"/>
    <property type="match status" value="1"/>
</dbReference>
<dbReference type="Pfam" id="PF00270">
    <property type="entry name" value="DEAD"/>
    <property type="match status" value="1"/>
</dbReference>
<keyword evidence="6 9" id="KW-0067">ATP-binding</keyword>
<dbReference type="GO" id="GO:0003678">
    <property type="term" value="F:DNA helicase activity"/>
    <property type="evidence" value="ECO:0007669"/>
    <property type="project" value="TreeGrafter"/>
</dbReference>
<dbReference type="InterPro" id="IPR047112">
    <property type="entry name" value="RecG/Mfd"/>
</dbReference>
<evidence type="ECO:0000256" key="3">
    <source>
        <dbReference type="ARBA" id="ARBA00022763"/>
    </source>
</evidence>
<dbReference type="GO" id="GO:0006355">
    <property type="term" value="P:regulation of DNA-templated transcription"/>
    <property type="evidence" value="ECO:0007669"/>
    <property type="project" value="UniProtKB-UniRule"/>
</dbReference>
<dbReference type="OrthoDB" id="9804325at2"/>
<dbReference type="SUPFAM" id="SSF141259">
    <property type="entry name" value="CarD-like"/>
    <property type="match status" value="1"/>
</dbReference>
<keyword evidence="1 9" id="KW-0963">Cytoplasm</keyword>
<dbReference type="InterPro" id="IPR011545">
    <property type="entry name" value="DEAD/DEAH_box_helicase_dom"/>
</dbReference>
<dbReference type="GO" id="GO:0003684">
    <property type="term" value="F:damaged DNA binding"/>
    <property type="evidence" value="ECO:0007669"/>
    <property type="project" value="InterPro"/>
</dbReference>
<evidence type="ECO:0000259" key="12">
    <source>
        <dbReference type="PROSITE" id="PS51194"/>
    </source>
</evidence>
<dbReference type="Proteomes" id="UP000285517">
    <property type="component" value="Chromosome"/>
</dbReference>
<dbReference type="RefSeq" id="WP_128250726.1">
    <property type="nucleotide sequence ID" value="NZ_CP034951.1"/>
</dbReference>
<comment type="subcellular location">
    <subcellularLocation>
        <location evidence="9">Cytoplasm</location>
    </subcellularLocation>
</comment>
<evidence type="ECO:0000256" key="7">
    <source>
        <dbReference type="ARBA" id="ARBA00023125"/>
    </source>
</evidence>
<dbReference type="Gene3D" id="3.90.1150.50">
    <property type="entry name" value="Transcription-repair-coupling factor, D7 domain"/>
    <property type="match status" value="1"/>
</dbReference>
<keyword evidence="4 9" id="KW-0378">Hydrolase</keyword>
<evidence type="ECO:0000256" key="5">
    <source>
        <dbReference type="ARBA" id="ARBA00022806"/>
    </source>
</evidence>
<keyword evidence="3 9" id="KW-0227">DNA damage</keyword>
<dbReference type="SMART" id="SM00487">
    <property type="entry name" value="DEXDc"/>
    <property type="match status" value="1"/>
</dbReference>
<keyword evidence="7 9" id="KW-0238">DNA-binding</keyword>
<proteinExistence type="inferred from homology"/>
<dbReference type="InterPro" id="IPR003711">
    <property type="entry name" value="CarD-like/TRCF_RID"/>
</dbReference>
<feature type="compositionally biased region" description="Polar residues" evidence="10">
    <location>
        <begin position="35"/>
        <end position="47"/>
    </location>
</feature>
<dbReference type="GO" id="GO:0000716">
    <property type="term" value="P:transcription-coupled nucleotide-excision repair, DNA damage recognition"/>
    <property type="evidence" value="ECO:0007669"/>
    <property type="project" value="UniProtKB-UniRule"/>
</dbReference>
<evidence type="ECO:0000313" key="13">
    <source>
        <dbReference type="EMBL" id="QAA82359.1"/>
    </source>
</evidence>
<feature type="domain" description="Helicase ATP-binding" evidence="11">
    <location>
        <begin position="623"/>
        <end position="784"/>
    </location>
</feature>
<organism evidence="13 14">
    <name type="scientific">Aequorivita ciconiae</name>
    <dbReference type="NCBI Taxonomy" id="2494375"/>
    <lineage>
        <taxon>Bacteria</taxon>
        <taxon>Pseudomonadati</taxon>
        <taxon>Bacteroidota</taxon>
        <taxon>Flavobacteriia</taxon>
        <taxon>Flavobacteriales</taxon>
        <taxon>Flavobacteriaceae</taxon>
        <taxon>Aequorivita</taxon>
    </lineage>
</organism>
<evidence type="ECO:0000256" key="10">
    <source>
        <dbReference type="SAM" id="MobiDB-lite"/>
    </source>
</evidence>
<dbReference type="SUPFAM" id="SSF52540">
    <property type="entry name" value="P-loop containing nucleoside triphosphate hydrolases"/>
    <property type="match status" value="4"/>
</dbReference>
<keyword evidence="5" id="KW-0347">Helicase</keyword>
<comment type="similarity">
    <text evidence="9">In the N-terminal section; belongs to the UvrB family.</text>
</comment>
<dbReference type="InterPro" id="IPR004576">
    <property type="entry name" value="Mfd"/>
</dbReference>
<evidence type="ECO:0000256" key="9">
    <source>
        <dbReference type="HAMAP-Rule" id="MF_00969"/>
    </source>
</evidence>
<evidence type="ECO:0000256" key="1">
    <source>
        <dbReference type="ARBA" id="ARBA00022490"/>
    </source>
</evidence>
<comment type="function">
    <text evidence="9">Couples transcription and DNA repair by recognizing RNA polymerase (RNAP) stalled at DNA lesions. Mediates ATP-dependent release of RNAP and its truncated transcript from the DNA, and recruitment of nucleotide excision repair machinery to the damaged site.</text>
</comment>
<dbReference type="SMART" id="SM00490">
    <property type="entry name" value="HELICc"/>
    <property type="match status" value="1"/>
</dbReference>
<gene>
    <name evidence="9 13" type="primary">mfd</name>
    <name evidence="13" type="ORF">EI546_11805</name>
</gene>
<dbReference type="EC" id="3.6.4.-" evidence="9"/>
<feature type="region of interest" description="Disordered" evidence="10">
    <location>
        <begin position="32"/>
        <end position="54"/>
    </location>
</feature>
<keyword evidence="8 9" id="KW-0234">DNA repair</keyword>
<name>A0A410G527_9FLAO</name>
<protein>
    <recommendedName>
        <fullName evidence="9">Transcription-repair-coupling factor</fullName>
        <shortName evidence="9">TRCF</shortName>
        <ecNumber evidence="9">3.6.4.-</ecNumber>
    </recommendedName>
</protein>
<evidence type="ECO:0000256" key="8">
    <source>
        <dbReference type="ARBA" id="ARBA00023204"/>
    </source>
</evidence>
<dbReference type="EMBL" id="CP034951">
    <property type="protein sequence ID" value="QAA82359.1"/>
    <property type="molecule type" value="Genomic_DNA"/>
</dbReference>
<dbReference type="InterPro" id="IPR014001">
    <property type="entry name" value="Helicase_ATP-bd"/>
</dbReference>
<dbReference type="GO" id="GO:0016787">
    <property type="term" value="F:hydrolase activity"/>
    <property type="evidence" value="ECO:0007669"/>
    <property type="project" value="UniProtKB-KW"/>
</dbReference>
<dbReference type="Pfam" id="PF03461">
    <property type="entry name" value="TRCF"/>
    <property type="match status" value="1"/>
</dbReference>
<feature type="domain" description="Helicase C-terminal" evidence="12">
    <location>
        <begin position="793"/>
        <end position="959"/>
    </location>
</feature>
<dbReference type="InterPro" id="IPR001650">
    <property type="entry name" value="Helicase_C-like"/>
</dbReference>
<dbReference type="Pfam" id="PF17757">
    <property type="entry name" value="UvrB_inter"/>
    <property type="match status" value="1"/>
</dbReference>
<dbReference type="PROSITE" id="PS51194">
    <property type="entry name" value="HELICASE_CTER"/>
    <property type="match status" value="1"/>
</dbReference>
<dbReference type="GO" id="GO:0005737">
    <property type="term" value="C:cytoplasm"/>
    <property type="evidence" value="ECO:0007669"/>
    <property type="project" value="UniProtKB-SubCell"/>
</dbReference>
<dbReference type="Gene3D" id="3.40.50.300">
    <property type="entry name" value="P-loop containing nucleotide triphosphate hydrolases"/>
    <property type="match status" value="2"/>
</dbReference>
<evidence type="ECO:0000259" key="11">
    <source>
        <dbReference type="PROSITE" id="PS51192"/>
    </source>
</evidence>
<dbReference type="InterPro" id="IPR005118">
    <property type="entry name" value="TRCF_C"/>
</dbReference>